<accession>A0A8S1YIJ2</accession>
<evidence type="ECO:0000313" key="2">
    <source>
        <dbReference type="Proteomes" id="UP000683925"/>
    </source>
</evidence>
<protein>
    <submittedName>
        <fullName evidence="1">Uncharacterized protein</fullName>
    </submittedName>
</protein>
<proteinExistence type="predicted"/>
<evidence type="ECO:0000313" key="1">
    <source>
        <dbReference type="EMBL" id="CAD8211014.1"/>
    </source>
</evidence>
<dbReference type="Proteomes" id="UP000683925">
    <property type="component" value="Unassembled WGS sequence"/>
</dbReference>
<dbReference type="EMBL" id="CAJJDP010000154">
    <property type="protein sequence ID" value="CAD8211014.1"/>
    <property type="molecule type" value="Genomic_DNA"/>
</dbReference>
<comment type="caution">
    <text evidence="1">The sequence shown here is derived from an EMBL/GenBank/DDBJ whole genome shotgun (WGS) entry which is preliminary data.</text>
</comment>
<name>A0A8S1YIJ2_PAROT</name>
<gene>
    <name evidence="1" type="ORF">POCTA_138.1.T1520148</name>
</gene>
<organism evidence="1 2">
    <name type="scientific">Paramecium octaurelia</name>
    <dbReference type="NCBI Taxonomy" id="43137"/>
    <lineage>
        <taxon>Eukaryota</taxon>
        <taxon>Sar</taxon>
        <taxon>Alveolata</taxon>
        <taxon>Ciliophora</taxon>
        <taxon>Intramacronucleata</taxon>
        <taxon>Oligohymenophorea</taxon>
        <taxon>Peniculida</taxon>
        <taxon>Parameciidae</taxon>
        <taxon>Paramecium</taxon>
    </lineage>
</organism>
<sequence length="141" mass="17016">MDRIIHQLLGVTKLNIIFSEYLNGTKIGEWEIQHNEYFDEEFKQIGQGVYDKKGQKVSQWTEQHQSAFQRRLQSKICWGLQKWQKIWKLENISLFKIYEYILIKIQSGVGYYEEDGKKMDNGLSCIRISQSIFYIYWNLYQ</sequence>
<dbReference type="AlphaFoldDB" id="A0A8S1YIJ2"/>
<keyword evidence="2" id="KW-1185">Reference proteome</keyword>
<reference evidence="1" key="1">
    <citation type="submission" date="2021-01" db="EMBL/GenBank/DDBJ databases">
        <authorList>
            <consortium name="Genoscope - CEA"/>
            <person name="William W."/>
        </authorList>
    </citation>
    <scope>NUCLEOTIDE SEQUENCE</scope>
</reference>